<evidence type="ECO:0000313" key="2">
    <source>
        <dbReference type="EMBL" id="TMQ73514.1"/>
    </source>
</evidence>
<accession>A0A538UCA2</accession>
<dbReference type="EMBL" id="VBPB01000065">
    <property type="protein sequence ID" value="TMQ73514.1"/>
    <property type="molecule type" value="Genomic_DNA"/>
</dbReference>
<feature type="compositionally biased region" description="Low complexity" evidence="1">
    <location>
        <begin position="661"/>
        <end position="672"/>
    </location>
</feature>
<feature type="compositionally biased region" description="Basic and acidic residues" evidence="1">
    <location>
        <begin position="673"/>
        <end position="689"/>
    </location>
</feature>
<dbReference type="AlphaFoldDB" id="A0A538UCA2"/>
<name>A0A538UCA2_UNCEI</name>
<evidence type="ECO:0000256" key="1">
    <source>
        <dbReference type="SAM" id="MobiDB-lite"/>
    </source>
</evidence>
<feature type="compositionally biased region" description="Low complexity" evidence="1">
    <location>
        <begin position="830"/>
        <end position="861"/>
    </location>
</feature>
<protein>
    <submittedName>
        <fullName evidence="2">Uncharacterized protein</fullName>
    </submittedName>
</protein>
<dbReference type="Gene3D" id="2.60.40.10">
    <property type="entry name" value="Immunoglobulins"/>
    <property type="match status" value="1"/>
</dbReference>
<gene>
    <name evidence="2" type="ORF">E6K81_04295</name>
</gene>
<feature type="region of interest" description="Disordered" evidence="1">
    <location>
        <begin position="588"/>
        <end position="751"/>
    </location>
</feature>
<evidence type="ECO:0000313" key="3">
    <source>
        <dbReference type="Proteomes" id="UP000319771"/>
    </source>
</evidence>
<feature type="compositionally biased region" description="Basic residues" evidence="1">
    <location>
        <begin position="619"/>
        <end position="644"/>
    </location>
</feature>
<dbReference type="Gene3D" id="2.40.160.60">
    <property type="entry name" value="Outer membrane protein transport protein (OMPP1/FadL/TodX)"/>
    <property type="match status" value="1"/>
</dbReference>
<feature type="compositionally biased region" description="Basic and acidic residues" evidence="1">
    <location>
        <begin position="605"/>
        <end position="618"/>
    </location>
</feature>
<organism evidence="2 3">
    <name type="scientific">Eiseniibacteriota bacterium</name>
    <dbReference type="NCBI Taxonomy" id="2212470"/>
    <lineage>
        <taxon>Bacteria</taxon>
        <taxon>Candidatus Eiseniibacteriota</taxon>
    </lineage>
</organism>
<dbReference type="InterPro" id="IPR013783">
    <property type="entry name" value="Ig-like_fold"/>
</dbReference>
<sequence>MNGIDDDNDGIVDERRDGGEGIQIVGQSQILAYWAAHDDTAKFTAFYGPIADRPAYRYGSWWTGDEDMDWRPDFDDVGADGVPDTHDAGEGNGIPTEGEPDFDRTDLNESDQIGLTGFKMNRIFSPGGQPTDGILFYTDDQNWPARLYTKFTDPNPAARFDSATVTNYNIGFLFASGPFVLAKGKTERFSLALAYGADLAELRETVHTVQLIYNANYQFAVPPLAPTVTAEAGDGRVRLTWTDGSERAFDPVTNEFDFEGYRVYRSTDPDFLDPKVISNGHGTGPIGNGKPIAQFDLDDDKRGFSKKTIDGVGYWLGDNTGITHTWTDTTVTNGQQYFYAVCAYDFGRASDLDSLAIYPSENSIPVSRTPRGGLILPQNVVAVRPEPRVPGFQAATTTPATHVAGTGTGTADAQVVNTDLVPGGHQFALSFTSVAPDSFRATAYTLRDSTTHHTLFTTGHDFVAGGTGATADGLLPRIFSHPSVTVDLANSGFTPASTTTTRLKAAYQSDVLSSNQRRPGYPDDLRIEFSDLVEDTSIAIPNSSIDTPVPAKFRVFAETPEGDRPLDFGRRRPGFRATPRVRVLLVRGQRRQRDDPRPQSVGVAGEHRGGRLRALGDLHRHRPRLDHPRAGGRPRRHGGGRRLPRGALRGAQPVHRGGELRAAAVRGVGPRGAPDRVPRHPPGQHDPHLHGARGSGPDPAAGRIDPRLRGLGRAHQGRSRPGAGPLPVPGRSPRRRRGHRQVRGDQMSARGVNLGTGVPLLAAVLALALSAAPARAQSKTGTAMGQFLLIEPNARVAGMGNAGVALADGLDGVYYNPAAIAAPGWRGSATTTWPRPSRSAPRAARTRRSPGSTRATSTCAP</sequence>
<reference evidence="2 3" key="1">
    <citation type="journal article" date="2019" name="Nat. Microbiol.">
        <title>Mediterranean grassland soil C-N compound turnover is dependent on rainfall and depth, and is mediated by genomically divergent microorganisms.</title>
        <authorList>
            <person name="Diamond S."/>
            <person name="Andeer P.F."/>
            <person name="Li Z."/>
            <person name="Crits-Christoph A."/>
            <person name="Burstein D."/>
            <person name="Anantharaman K."/>
            <person name="Lane K.R."/>
            <person name="Thomas B.C."/>
            <person name="Pan C."/>
            <person name="Northen T.R."/>
            <person name="Banfield J.F."/>
        </authorList>
    </citation>
    <scope>NUCLEOTIDE SEQUENCE [LARGE SCALE GENOMIC DNA]</scope>
    <source>
        <strain evidence="2">WS_11</strain>
    </source>
</reference>
<proteinExistence type="predicted"/>
<dbReference type="Proteomes" id="UP000319771">
    <property type="component" value="Unassembled WGS sequence"/>
</dbReference>
<feature type="compositionally biased region" description="Basic residues" evidence="1">
    <location>
        <begin position="732"/>
        <end position="741"/>
    </location>
</feature>
<feature type="region of interest" description="Disordered" evidence="1">
    <location>
        <begin position="825"/>
        <end position="861"/>
    </location>
</feature>
<comment type="caution">
    <text evidence="2">The sequence shown here is derived from an EMBL/GenBank/DDBJ whole genome shotgun (WGS) entry which is preliminary data.</text>
</comment>
<feature type="region of interest" description="Disordered" evidence="1">
    <location>
        <begin position="78"/>
        <end position="106"/>
    </location>
</feature>